<dbReference type="CDD" id="cd07643">
    <property type="entry name" value="I-BAR_IMD_MIM"/>
    <property type="match status" value="1"/>
</dbReference>
<dbReference type="FunFam" id="1.20.1270.60:FF:000010">
    <property type="entry name" value="Metastasis suppressor 1, isoform CRA_e"/>
    <property type="match status" value="1"/>
</dbReference>
<dbReference type="Pfam" id="PF02205">
    <property type="entry name" value="WH2"/>
    <property type="match status" value="1"/>
</dbReference>
<dbReference type="KEGG" id="pmrn:116952036"/>
<proteinExistence type="inferred from homology"/>
<evidence type="ECO:0000256" key="4">
    <source>
        <dbReference type="ARBA" id="ARBA00023054"/>
    </source>
</evidence>
<dbReference type="RefSeq" id="XP_032826911.1">
    <property type="nucleotide sequence ID" value="XM_032971020.1"/>
</dbReference>
<dbReference type="GO" id="GO:0009898">
    <property type="term" value="C:cytoplasmic side of plasma membrane"/>
    <property type="evidence" value="ECO:0007669"/>
    <property type="project" value="TreeGrafter"/>
</dbReference>
<keyword evidence="4" id="KW-0175">Coiled coil</keyword>
<dbReference type="GO" id="GO:0015629">
    <property type="term" value="C:actin cytoskeleton"/>
    <property type="evidence" value="ECO:0007669"/>
    <property type="project" value="TreeGrafter"/>
</dbReference>
<dbReference type="InterPro" id="IPR013606">
    <property type="entry name" value="I-BAR_dom"/>
</dbReference>
<sequence>METLIEKQCGALEGLFQAVINDMKGSYPVWEDFVNKATKLNSQLRTTTVAVVAFLDAFQKVADMATNTRGSTREIGSALTRVCIRHRSIESKLRQVSTALMESLVSPLQEKIEDWKRSANQLDKDHAKEYKRVRQEIKKKSSDTLKLQKKVRKGENDAQGKGVDVQPQLELALQDVNDSYLLLEETEKGAVRRALIEERGRFCTFVYHLRPVLDQEISMLEEVTHLQTIVQDLTNMTSDPHRLPPASEQVILDLKGSDFSWKIHTPPASPSLTASSRRSSVSSVAPPTHLSSRFYSVSSRDSGFPAADAASLTPPDTQTKVPSPASSDTSEACLSTSDCSSPSSTSTGSTQGAALKADKSLCGCDRGREFEPAVPPPPAEPAPSIMPMLHHPRSLAHRPASLAFPPYHHQHAARSPRASYHQRIACKEWSKQPSPYEQPSSSATLPRTIAETETDSRCAVMTGPPTVPQPGRQGPDTPRPQSVAFLHGGKVDVLVPGELSKALVQGLQLESQKSSRDSLQCSSGYSTQTTTPTCSEDTISSQASDQDYFSVNGDADEADACGQQHLLPPPPQHLHHHQQQQQQQTDADKCCTVPRGSELAQSYRRMLQVKRPVSTAGLPCASGMGPSPSSPPSPHGVATIRRVPSAKTAPRPTGGPRPIRPPSVPVRRTALRVDVSSPGVLVLADESSPHRMAPPELVSPEERLHIAATRRSMTERLGAVVVAAHAHAQSHSPFSPFANTNANATGAGAISATTSTAGSGAVTVTVGAHEDARKQTTPHYPVQAQDMLTAIRRGVRLRKTSTNDRSAPRF</sequence>
<evidence type="ECO:0000259" key="9">
    <source>
        <dbReference type="PROSITE" id="PS51338"/>
    </source>
</evidence>
<dbReference type="CDD" id="cd22060">
    <property type="entry name" value="WH2_MTSS1"/>
    <property type="match status" value="1"/>
</dbReference>
<dbReference type="GO" id="GO:0005543">
    <property type="term" value="F:phospholipid binding"/>
    <property type="evidence" value="ECO:0007669"/>
    <property type="project" value="TreeGrafter"/>
</dbReference>
<evidence type="ECO:0000259" key="8">
    <source>
        <dbReference type="PROSITE" id="PS51082"/>
    </source>
</evidence>
<dbReference type="PROSITE" id="PS51338">
    <property type="entry name" value="IMD"/>
    <property type="match status" value="1"/>
</dbReference>
<dbReference type="GO" id="GO:0005737">
    <property type="term" value="C:cytoplasm"/>
    <property type="evidence" value="ECO:0007669"/>
    <property type="project" value="UniProtKB-SubCell"/>
</dbReference>
<comment type="subcellular location">
    <subcellularLocation>
        <location evidence="1">Cytoplasm</location>
    </subcellularLocation>
</comment>
<dbReference type="Pfam" id="PF08397">
    <property type="entry name" value="IMD"/>
    <property type="match status" value="1"/>
</dbReference>
<dbReference type="Gene3D" id="1.20.1270.60">
    <property type="entry name" value="Arfaptin homology (AH) domain/BAR domain"/>
    <property type="match status" value="1"/>
</dbReference>
<feature type="region of interest" description="Disordered" evidence="7">
    <location>
        <begin position="645"/>
        <end position="664"/>
    </location>
</feature>
<evidence type="ECO:0000256" key="5">
    <source>
        <dbReference type="ARBA" id="ARBA00023203"/>
    </source>
</evidence>
<feature type="domain" description="WH2" evidence="8">
    <location>
        <begin position="783"/>
        <end position="800"/>
    </location>
</feature>
<protein>
    <submittedName>
        <fullName evidence="11">Protein MTSS 2-like isoform X1</fullName>
    </submittedName>
</protein>
<feature type="compositionally biased region" description="Low complexity" evidence="7">
    <location>
        <begin position="335"/>
        <end position="350"/>
    </location>
</feature>
<dbReference type="InterPro" id="IPR027267">
    <property type="entry name" value="AH/BAR_dom_sf"/>
</dbReference>
<keyword evidence="10" id="KW-1185">Reference proteome</keyword>
<feature type="domain" description="IMD" evidence="9">
    <location>
        <begin position="1"/>
        <end position="257"/>
    </location>
</feature>
<feature type="compositionally biased region" description="Polar residues" evidence="7">
    <location>
        <begin position="314"/>
        <end position="334"/>
    </location>
</feature>
<evidence type="ECO:0000256" key="2">
    <source>
        <dbReference type="ARBA" id="ARBA00022490"/>
    </source>
</evidence>
<reference evidence="11" key="1">
    <citation type="submission" date="2025-08" db="UniProtKB">
        <authorList>
            <consortium name="RefSeq"/>
        </authorList>
    </citation>
    <scope>IDENTIFICATION</scope>
    <source>
        <tissue evidence="11">Sperm</tissue>
    </source>
</reference>
<dbReference type="GO" id="GO:0030031">
    <property type="term" value="P:cell projection assembly"/>
    <property type="evidence" value="ECO:0007669"/>
    <property type="project" value="TreeGrafter"/>
</dbReference>
<dbReference type="InterPro" id="IPR003124">
    <property type="entry name" value="WH2_dom"/>
</dbReference>
<keyword evidence="5" id="KW-0009">Actin-binding</keyword>
<dbReference type="AlphaFoldDB" id="A0AAJ7XA58"/>
<dbReference type="Proteomes" id="UP001318040">
    <property type="component" value="Chromosome 45"/>
</dbReference>
<evidence type="ECO:0000313" key="10">
    <source>
        <dbReference type="Proteomes" id="UP001318040"/>
    </source>
</evidence>
<evidence type="ECO:0000256" key="7">
    <source>
        <dbReference type="SAM" id="MobiDB-lite"/>
    </source>
</evidence>
<evidence type="ECO:0000256" key="1">
    <source>
        <dbReference type="ARBA" id="ARBA00004496"/>
    </source>
</evidence>
<gene>
    <name evidence="11" type="primary">LOC116952036</name>
</gene>
<dbReference type="PROSITE" id="PS51082">
    <property type="entry name" value="WH2"/>
    <property type="match status" value="1"/>
</dbReference>
<feature type="region of interest" description="Disordered" evidence="7">
    <location>
        <begin position="305"/>
        <end position="354"/>
    </location>
</feature>
<comment type="similarity">
    <text evidence="6">Belongs to the MTSS family.</text>
</comment>
<feature type="region of interest" description="Disordered" evidence="7">
    <location>
        <begin position="454"/>
        <end position="482"/>
    </location>
</feature>
<dbReference type="PANTHER" id="PTHR15708:SF4">
    <property type="entry name" value="FI21477P1-RELATED"/>
    <property type="match status" value="1"/>
</dbReference>
<feature type="region of interest" description="Disordered" evidence="7">
    <location>
        <begin position="560"/>
        <end position="589"/>
    </location>
</feature>
<dbReference type="GO" id="GO:0003779">
    <property type="term" value="F:actin binding"/>
    <property type="evidence" value="ECO:0007669"/>
    <property type="project" value="UniProtKB-KW"/>
</dbReference>
<organism evidence="10 11">
    <name type="scientific">Petromyzon marinus</name>
    <name type="common">Sea lamprey</name>
    <dbReference type="NCBI Taxonomy" id="7757"/>
    <lineage>
        <taxon>Eukaryota</taxon>
        <taxon>Metazoa</taxon>
        <taxon>Chordata</taxon>
        <taxon>Craniata</taxon>
        <taxon>Vertebrata</taxon>
        <taxon>Cyclostomata</taxon>
        <taxon>Hyperoartia</taxon>
        <taxon>Petromyzontiformes</taxon>
        <taxon>Petromyzontidae</taxon>
        <taxon>Petromyzon</taxon>
    </lineage>
</organism>
<name>A0AAJ7XA58_PETMA</name>
<accession>A0AAJ7XA58</accession>
<keyword evidence="3" id="KW-0597">Phosphoprotein</keyword>
<dbReference type="InterPro" id="IPR030127">
    <property type="entry name" value="MTSS1/MTSS2"/>
</dbReference>
<dbReference type="PANTHER" id="PTHR15708">
    <property type="entry name" value="ACTIN BUNDLING/MISSING IN METASTASIS-RELATED"/>
    <property type="match status" value="1"/>
</dbReference>
<feature type="compositionally biased region" description="Pro residues" evidence="7">
    <location>
        <begin position="653"/>
        <end position="664"/>
    </location>
</feature>
<dbReference type="SUPFAM" id="SSF103657">
    <property type="entry name" value="BAR/IMD domain-like"/>
    <property type="match status" value="1"/>
</dbReference>
<evidence type="ECO:0000256" key="3">
    <source>
        <dbReference type="ARBA" id="ARBA00022553"/>
    </source>
</evidence>
<evidence type="ECO:0000313" key="11">
    <source>
        <dbReference type="RefSeq" id="XP_032826911.1"/>
    </source>
</evidence>
<evidence type="ECO:0000256" key="6">
    <source>
        <dbReference type="ARBA" id="ARBA00061293"/>
    </source>
</evidence>
<feature type="region of interest" description="Disordered" evidence="7">
    <location>
        <begin position="267"/>
        <end position="287"/>
    </location>
</feature>
<keyword evidence="2" id="KW-0963">Cytoplasm</keyword>
<feature type="region of interest" description="Disordered" evidence="7">
    <location>
        <begin position="510"/>
        <end position="541"/>
    </location>
</feature>
<feature type="compositionally biased region" description="Low complexity" evidence="7">
    <location>
        <begin position="270"/>
        <end position="287"/>
    </location>
</feature>
<dbReference type="GO" id="GO:0007009">
    <property type="term" value="P:plasma membrane organization"/>
    <property type="evidence" value="ECO:0007669"/>
    <property type="project" value="InterPro"/>
</dbReference>